<organism evidence="3 4">
    <name type="scientific">Flavilitoribacter nigricans (strain ATCC 23147 / DSM 23189 / NBRC 102662 / NCIMB 1420 / SS-2)</name>
    <name type="common">Lewinella nigricans</name>
    <dbReference type="NCBI Taxonomy" id="1122177"/>
    <lineage>
        <taxon>Bacteria</taxon>
        <taxon>Pseudomonadati</taxon>
        <taxon>Bacteroidota</taxon>
        <taxon>Saprospiria</taxon>
        <taxon>Saprospirales</taxon>
        <taxon>Lewinellaceae</taxon>
        <taxon>Flavilitoribacter</taxon>
    </lineage>
</organism>
<evidence type="ECO:0000256" key="1">
    <source>
        <dbReference type="ARBA" id="ARBA00006420"/>
    </source>
</evidence>
<dbReference type="GO" id="GO:0016226">
    <property type="term" value="P:iron-sulfur cluster assembly"/>
    <property type="evidence" value="ECO:0007669"/>
    <property type="project" value="InterPro"/>
</dbReference>
<dbReference type="InterPro" id="IPR034904">
    <property type="entry name" value="FSCA_dom_sf"/>
</dbReference>
<dbReference type="SUPFAM" id="SSF117916">
    <property type="entry name" value="Fe-S cluster assembly (FSCA) domain-like"/>
    <property type="match status" value="1"/>
</dbReference>
<evidence type="ECO:0000313" key="4">
    <source>
        <dbReference type="Proteomes" id="UP000223913"/>
    </source>
</evidence>
<reference evidence="3 4" key="1">
    <citation type="submission" date="2017-10" db="EMBL/GenBank/DDBJ databases">
        <title>The draft genome sequence of Lewinella nigricans NBRC 102662.</title>
        <authorList>
            <person name="Wang K."/>
        </authorList>
    </citation>
    <scope>NUCLEOTIDE SEQUENCE [LARGE SCALE GENOMIC DNA]</scope>
    <source>
        <strain evidence="3 4">NBRC 102662</strain>
    </source>
</reference>
<gene>
    <name evidence="3" type="ORF">CRP01_16905</name>
</gene>
<dbReference type="Gene3D" id="3.30.300.130">
    <property type="entry name" value="Fe-S cluster assembly (FSCA)"/>
    <property type="match status" value="1"/>
</dbReference>
<keyword evidence="4" id="KW-1185">Reference proteome</keyword>
<feature type="domain" description="NIF system FeS cluster assembly NifU C-terminal" evidence="2">
    <location>
        <begin position="14"/>
        <end position="79"/>
    </location>
</feature>
<protein>
    <recommendedName>
        <fullName evidence="2">NIF system FeS cluster assembly NifU C-terminal domain-containing protein</fullName>
    </recommendedName>
</protein>
<comment type="similarity">
    <text evidence="1">Belongs to the NifU family.</text>
</comment>
<dbReference type="PANTHER" id="PTHR11178:SF25">
    <property type="entry name" value="NIFU-LIKE PROTEIN 3, CHLOROPLASTIC"/>
    <property type="match status" value="1"/>
</dbReference>
<name>A0A2D0N9Y2_FLAN2</name>
<dbReference type="GO" id="GO:0051536">
    <property type="term" value="F:iron-sulfur cluster binding"/>
    <property type="evidence" value="ECO:0007669"/>
    <property type="project" value="InterPro"/>
</dbReference>
<dbReference type="AlphaFoldDB" id="A0A2D0N9Y2"/>
<dbReference type="RefSeq" id="WP_099151252.1">
    <property type="nucleotide sequence ID" value="NZ_PDUD01000022.1"/>
</dbReference>
<dbReference type="Proteomes" id="UP000223913">
    <property type="component" value="Unassembled WGS sequence"/>
</dbReference>
<proteinExistence type="inferred from homology"/>
<comment type="caution">
    <text evidence="3">The sequence shown here is derived from an EMBL/GenBank/DDBJ whole genome shotgun (WGS) entry which is preliminary data.</text>
</comment>
<dbReference type="PANTHER" id="PTHR11178">
    <property type="entry name" value="IRON-SULFUR CLUSTER SCAFFOLD PROTEIN NFU-RELATED"/>
    <property type="match status" value="1"/>
</dbReference>
<dbReference type="OrthoDB" id="9796965at2"/>
<dbReference type="EMBL" id="PDUD01000022">
    <property type="protein sequence ID" value="PHN05198.1"/>
    <property type="molecule type" value="Genomic_DNA"/>
</dbReference>
<dbReference type="GO" id="GO:0005506">
    <property type="term" value="F:iron ion binding"/>
    <property type="evidence" value="ECO:0007669"/>
    <property type="project" value="InterPro"/>
</dbReference>
<dbReference type="InterPro" id="IPR001075">
    <property type="entry name" value="NIF_FeS_clus_asmbl_NifU_C"/>
</dbReference>
<sequence length="87" mass="9621">MSTSEKKELLQRIDLALNDVRPHLKVDGGNVEVVDVTEDNIVKIKWLGACENCNMSVMTMRAGIEQALRSKIPQIQSVEAVNGIELS</sequence>
<evidence type="ECO:0000259" key="2">
    <source>
        <dbReference type="Pfam" id="PF01106"/>
    </source>
</evidence>
<accession>A0A2D0N9Y2</accession>
<evidence type="ECO:0000313" key="3">
    <source>
        <dbReference type="EMBL" id="PHN05198.1"/>
    </source>
</evidence>
<dbReference type="Pfam" id="PF01106">
    <property type="entry name" value="NifU"/>
    <property type="match status" value="1"/>
</dbReference>